<accession>A0ABN1NZ27</accession>
<dbReference type="InterPro" id="IPR000182">
    <property type="entry name" value="GNAT_dom"/>
</dbReference>
<dbReference type="Gene3D" id="3.40.630.30">
    <property type="match status" value="2"/>
</dbReference>
<feature type="domain" description="N-acetyltransferase" evidence="1">
    <location>
        <begin position="12"/>
        <end position="173"/>
    </location>
</feature>
<dbReference type="Pfam" id="PF13302">
    <property type="entry name" value="Acetyltransf_3"/>
    <property type="match status" value="2"/>
</dbReference>
<evidence type="ECO:0000313" key="2">
    <source>
        <dbReference type="EMBL" id="GAA0919569.1"/>
    </source>
</evidence>
<dbReference type="RefSeq" id="WP_343949177.1">
    <property type="nucleotide sequence ID" value="NZ_BAAAHQ010000007.1"/>
</dbReference>
<dbReference type="CDD" id="cd04301">
    <property type="entry name" value="NAT_SF"/>
    <property type="match status" value="1"/>
</dbReference>
<gene>
    <name evidence="2" type="ORF">GCM10009560_17170</name>
</gene>
<reference evidence="2 3" key="1">
    <citation type="journal article" date="2019" name="Int. J. Syst. Evol. Microbiol.">
        <title>The Global Catalogue of Microorganisms (GCM) 10K type strain sequencing project: providing services to taxonomists for standard genome sequencing and annotation.</title>
        <authorList>
            <consortium name="The Broad Institute Genomics Platform"/>
            <consortium name="The Broad Institute Genome Sequencing Center for Infectious Disease"/>
            <person name="Wu L."/>
            <person name="Ma J."/>
        </authorList>
    </citation>
    <scope>NUCLEOTIDE SEQUENCE [LARGE SCALE GENOMIC DNA]</scope>
    <source>
        <strain evidence="2 3">JCM 11136</strain>
    </source>
</reference>
<dbReference type="InterPro" id="IPR051531">
    <property type="entry name" value="N-acetyltransferase"/>
</dbReference>
<feature type="domain" description="N-acetyltransferase" evidence="1">
    <location>
        <begin position="197"/>
        <end position="363"/>
    </location>
</feature>
<evidence type="ECO:0000259" key="1">
    <source>
        <dbReference type="PROSITE" id="PS51186"/>
    </source>
</evidence>
<dbReference type="PROSITE" id="PS51186">
    <property type="entry name" value="GNAT"/>
    <property type="match status" value="2"/>
</dbReference>
<organism evidence="2 3">
    <name type="scientific">Nonomuraea longicatena</name>
    <dbReference type="NCBI Taxonomy" id="83682"/>
    <lineage>
        <taxon>Bacteria</taxon>
        <taxon>Bacillati</taxon>
        <taxon>Actinomycetota</taxon>
        <taxon>Actinomycetes</taxon>
        <taxon>Streptosporangiales</taxon>
        <taxon>Streptosporangiaceae</taxon>
        <taxon>Nonomuraea</taxon>
    </lineage>
</organism>
<protein>
    <recommendedName>
        <fullName evidence="1">N-acetyltransferase domain-containing protein</fullName>
    </recommendedName>
</protein>
<proteinExistence type="predicted"/>
<dbReference type="Proteomes" id="UP001501578">
    <property type="component" value="Unassembled WGS sequence"/>
</dbReference>
<dbReference type="EMBL" id="BAAAHQ010000007">
    <property type="protein sequence ID" value="GAA0919569.1"/>
    <property type="molecule type" value="Genomic_DNA"/>
</dbReference>
<dbReference type="SUPFAM" id="SSF55729">
    <property type="entry name" value="Acyl-CoA N-acyltransferases (Nat)"/>
    <property type="match status" value="2"/>
</dbReference>
<sequence>MFPRDVLSTGALLLRPSAESDAGFLAAAGDDPEIARFFFRWPSPFTLQAAREHLRGAAERWALGGADYAITRDGAHLGAITLSPVDDWGTCAIGYWVAPSAQGQGVAAQAVRALTDWALDHGALRVELEAEVENLASLRTAYKAGFQQEGIRREARVRRDGVRVDLVLFSRVPGDPGVPAERYLPPFPGGRLDDGVVRLVPLGAEHTEDLHALFTEPSVAGFAPVTAPPLHEMERRCRYTGYYWLSGQRVEVAVTDATSGAFAGHLQLRQVAPVTAQATLGYSLVPGFRGRGFISRALALVVDWAFSATRLRRITAGTDVANAASQRVLERAGFTRVRTHRGLLPVPGSEEWKDDVEWVLLHPKLRER</sequence>
<dbReference type="InterPro" id="IPR016181">
    <property type="entry name" value="Acyl_CoA_acyltransferase"/>
</dbReference>
<dbReference type="PANTHER" id="PTHR43792">
    <property type="entry name" value="GNAT FAMILY, PUTATIVE (AFU_ORTHOLOGUE AFUA_3G00765)-RELATED-RELATED"/>
    <property type="match status" value="1"/>
</dbReference>
<keyword evidence="3" id="KW-1185">Reference proteome</keyword>
<comment type="caution">
    <text evidence="2">The sequence shown here is derived from an EMBL/GenBank/DDBJ whole genome shotgun (WGS) entry which is preliminary data.</text>
</comment>
<evidence type="ECO:0000313" key="3">
    <source>
        <dbReference type="Proteomes" id="UP001501578"/>
    </source>
</evidence>
<name>A0ABN1NZ27_9ACTN</name>